<dbReference type="CDD" id="cd00093">
    <property type="entry name" value="HTH_XRE"/>
    <property type="match status" value="1"/>
</dbReference>
<dbReference type="InterPro" id="IPR001387">
    <property type="entry name" value="Cro/C1-type_HTH"/>
</dbReference>
<dbReference type="InterPro" id="IPR010982">
    <property type="entry name" value="Lambda_DNA-bd_dom_sf"/>
</dbReference>
<dbReference type="Gene3D" id="1.10.260.40">
    <property type="entry name" value="lambda repressor-like DNA-binding domains"/>
    <property type="match status" value="1"/>
</dbReference>
<accession>A0ABS5AJ64</accession>
<evidence type="ECO:0000313" key="2">
    <source>
        <dbReference type="EMBL" id="MBP2476617.1"/>
    </source>
</evidence>
<dbReference type="SUPFAM" id="SSF47413">
    <property type="entry name" value="lambda repressor-like DNA-binding domains"/>
    <property type="match status" value="1"/>
</dbReference>
<protein>
    <submittedName>
        <fullName evidence="2">Transcriptional regulator with XRE-family HTH domain</fullName>
    </submittedName>
</protein>
<comment type="caution">
    <text evidence="2">The sequence shown here is derived from an EMBL/GenBank/DDBJ whole genome shotgun (WGS) entry which is preliminary data.</text>
</comment>
<dbReference type="RefSeq" id="WP_158103392.1">
    <property type="nucleotide sequence ID" value="NZ_JAGIOO010000001.1"/>
</dbReference>
<reference evidence="2 3" key="1">
    <citation type="submission" date="2021-03" db="EMBL/GenBank/DDBJ databases">
        <title>Sequencing the genomes of 1000 actinobacteria strains.</title>
        <authorList>
            <person name="Klenk H.-P."/>
        </authorList>
    </citation>
    <scope>NUCLEOTIDE SEQUENCE [LARGE SCALE GENOMIC DNA]</scope>
    <source>
        <strain evidence="2 3">DSM 44580</strain>
    </source>
</reference>
<evidence type="ECO:0000259" key="1">
    <source>
        <dbReference type="PROSITE" id="PS50943"/>
    </source>
</evidence>
<dbReference type="EMBL" id="JAGIOO010000001">
    <property type="protein sequence ID" value="MBP2476617.1"/>
    <property type="molecule type" value="Genomic_DNA"/>
</dbReference>
<sequence>MTDFGTWLRQRREARGLSLRALAIQARTNHTTLARLESGQIATPDTDLLISICGALGVSVRTAATTIPAYKLLLDALDEEF</sequence>
<evidence type="ECO:0000313" key="3">
    <source>
        <dbReference type="Proteomes" id="UP001519363"/>
    </source>
</evidence>
<gene>
    <name evidence="2" type="ORF">JOF53_005489</name>
</gene>
<keyword evidence="3" id="KW-1185">Reference proteome</keyword>
<organism evidence="2 3">
    <name type="scientific">Crossiella equi</name>
    <dbReference type="NCBI Taxonomy" id="130796"/>
    <lineage>
        <taxon>Bacteria</taxon>
        <taxon>Bacillati</taxon>
        <taxon>Actinomycetota</taxon>
        <taxon>Actinomycetes</taxon>
        <taxon>Pseudonocardiales</taxon>
        <taxon>Pseudonocardiaceae</taxon>
        <taxon>Crossiella</taxon>
    </lineage>
</organism>
<dbReference type="Proteomes" id="UP001519363">
    <property type="component" value="Unassembled WGS sequence"/>
</dbReference>
<dbReference type="Pfam" id="PF13560">
    <property type="entry name" value="HTH_31"/>
    <property type="match status" value="1"/>
</dbReference>
<dbReference type="SMART" id="SM00530">
    <property type="entry name" value="HTH_XRE"/>
    <property type="match status" value="1"/>
</dbReference>
<feature type="domain" description="HTH cro/C1-type" evidence="1">
    <location>
        <begin position="8"/>
        <end position="63"/>
    </location>
</feature>
<proteinExistence type="predicted"/>
<dbReference type="PROSITE" id="PS50943">
    <property type="entry name" value="HTH_CROC1"/>
    <property type="match status" value="1"/>
</dbReference>
<name>A0ABS5AJ64_9PSEU</name>